<keyword evidence="2" id="KW-0472">Membrane</keyword>
<protein>
    <recommendedName>
        <fullName evidence="5">DUF4175 domain-containing protein</fullName>
    </recommendedName>
</protein>
<reference evidence="3" key="1">
    <citation type="submission" date="2023-09" db="EMBL/GenBank/DDBJ databases">
        <title>Undibacterium sp. 20NA77.5 isolated from freshwater.</title>
        <authorList>
            <person name="Le V."/>
            <person name="Ko S.-R."/>
            <person name="Ahn C.-Y."/>
            <person name="Oh H.-M."/>
        </authorList>
    </citation>
    <scope>NUCLEOTIDE SEQUENCE</scope>
    <source>
        <strain evidence="3">20NA77.5</strain>
    </source>
</reference>
<evidence type="ECO:0000313" key="3">
    <source>
        <dbReference type="EMBL" id="WMW81033.1"/>
    </source>
</evidence>
<feature type="transmembrane region" description="Helical" evidence="2">
    <location>
        <begin position="133"/>
        <end position="154"/>
    </location>
</feature>
<feature type="compositionally biased region" description="Basic and acidic residues" evidence="1">
    <location>
        <begin position="747"/>
        <end position="759"/>
    </location>
</feature>
<evidence type="ECO:0000256" key="1">
    <source>
        <dbReference type="SAM" id="MobiDB-lite"/>
    </source>
</evidence>
<proteinExistence type="predicted"/>
<dbReference type="EMBL" id="CP133720">
    <property type="protein sequence ID" value="WMW81033.1"/>
    <property type="molecule type" value="Genomic_DNA"/>
</dbReference>
<feature type="transmembrane region" description="Helical" evidence="2">
    <location>
        <begin position="45"/>
        <end position="66"/>
    </location>
</feature>
<name>A0ABY9RIH8_9BURK</name>
<keyword evidence="4" id="KW-1185">Reference proteome</keyword>
<sequence>MPNAKHKLLEHFRSQLFGAVLLHRAPLWAAAWVPWLTLFSVRGEWRVVVLTCVLPLTLVVLETLYWRRSIAQKMWQWLNHASPSMEDSSQLLQEARSPIARLQQDRILQRLERESDAGLPQQIALRFATAGSLYWWSLFLNAVLVLILFFAWPWGAAENSTSVHPTKATAATTLNRIVVSRLQLHIQAPTYTGAATLDTEPKDLEVLEQSEVRWCVRLRGATQESVYEDFLKAHPLNLSNGDTLQWQLANSVSQAGLEQGSSMYCAKWTATESIFWSWQDGEADVKNGAGKVGESGNRWTIKIKFDSAPQILIEQPQEMLQVLSASAKEVTTLITVRDDYRVQNAQLHMTLARGSGENIRFSDREVPIPQGQDPKVRQWKRSWSLQELGMEVGDELYFFVRASDNAQPAPHQTTSPTYTLRMPSPEAKEEASSVLPILAKPESLRSQRQIIIDTETLLADLKANPRINPAVIRSRSETIANDQAALRRRYGKFLGEESSLFGDEEHHEDDGHAHGGEAQSAPGRAVDMAAMYGHAHDQAENATLFDEATKTILRQVLAAMWDAEKALRAITPASALVPENKALEGIKRLQQADRIYLHKAAFTPPAIKEEKRLSGDALEARNWKAQQDQNEKRIPVEISLLMERLANQHPLPVDWKTQARAWITQGIPQDDQRLAALAAVQDVSEGCQSCQQTLRAWLRQATPAASLYLQAPSSTDTSAWTASREHHQTDQRASANPRFQKAWRAAGMKEPRSEQSSKR</sequence>
<gene>
    <name evidence="3" type="ORF">RF679_01830</name>
</gene>
<accession>A0ABY9RIH8</accession>
<evidence type="ECO:0000313" key="4">
    <source>
        <dbReference type="Proteomes" id="UP001181355"/>
    </source>
</evidence>
<feature type="region of interest" description="Disordered" evidence="1">
    <location>
        <begin position="406"/>
        <end position="433"/>
    </location>
</feature>
<keyword evidence="2" id="KW-1133">Transmembrane helix</keyword>
<evidence type="ECO:0008006" key="5">
    <source>
        <dbReference type="Google" id="ProtNLM"/>
    </source>
</evidence>
<dbReference type="RefSeq" id="WP_309482523.1">
    <property type="nucleotide sequence ID" value="NZ_CP133720.1"/>
</dbReference>
<organism evidence="3 4">
    <name type="scientific">Undibacterium cyanobacteriorum</name>
    <dbReference type="NCBI Taxonomy" id="3073561"/>
    <lineage>
        <taxon>Bacteria</taxon>
        <taxon>Pseudomonadati</taxon>
        <taxon>Pseudomonadota</taxon>
        <taxon>Betaproteobacteria</taxon>
        <taxon>Burkholderiales</taxon>
        <taxon>Oxalobacteraceae</taxon>
        <taxon>Undibacterium</taxon>
    </lineage>
</organism>
<feature type="region of interest" description="Disordered" evidence="1">
    <location>
        <begin position="718"/>
        <end position="759"/>
    </location>
</feature>
<feature type="compositionally biased region" description="Polar residues" evidence="1">
    <location>
        <begin position="406"/>
        <end position="418"/>
    </location>
</feature>
<evidence type="ECO:0000256" key="2">
    <source>
        <dbReference type="SAM" id="Phobius"/>
    </source>
</evidence>
<keyword evidence="2" id="KW-0812">Transmembrane</keyword>
<dbReference type="Proteomes" id="UP001181355">
    <property type="component" value="Chromosome"/>
</dbReference>